<dbReference type="PIRSF" id="PIRSF001434">
    <property type="entry name" value="CGS"/>
    <property type="match status" value="1"/>
</dbReference>
<organism evidence="6 7">
    <name type="scientific">Halorubellus litoreus</name>
    <dbReference type="NCBI Taxonomy" id="755308"/>
    <lineage>
        <taxon>Archaea</taxon>
        <taxon>Methanobacteriati</taxon>
        <taxon>Methanobacteriota</taxon>
        <taxon>Stenosarchaea group</taxon>
        <taxon>Halobacteria</taxon>
        <taxon>Halobacteriales</taxon>
        <taxon>Halorubellaceae</taxon>
        <taxon>Halorubellus</taxon>
    </lineage>
</organism>
<feature type="region of interest" description="Disordered" evidence="5">
    <location>
        <begin position="459"/>
        <end position="478"/>
    </location>
</feature>
<dbReference type="CDD" id="cd00614">
    <property type="entry name" value="CGS_like"/>
    <property type="match status" value="1"/>
</dbReference>
<gene>
    <name evidence="6" type="ORF">ACFQGB_07195</name>
</gene>
<evidence type="ECO:0000313" key="7">
    <source>
        <dbReference type="Proteomes" id="UP001596395"/>
    </source>
</evidence>
<feature type="region of interest" description="Disordered" evidence="5">
    <location>
        <begin position="1"/>
        <end position="48"/>
    </location>
</feature>
<dbReference type="PANTHER" id="PTHR43797">
    <property type="entry name" value="HOMOCYSTEINE/CYSTEINE SYNTHASE"/>
    <property type="match status" value="1"/>
</dbReference>
<feature type="compositionally biased region" description="Acidic residues" evidence="5">
    <location>
        <begin position="1"/>
        <end position="11"/>
    </location>
</feature>
<evidence type="ECO:0000313" key="6">
    <source>
        <dbReference type="EMBL" id="MFC6952647.1"/>
    </source>
</evidence>
<dbReference type="EMBL" id="JBHSXN010000001">
    <property type="protein sequence ID" value="MFC6952647.1"/>
    <property type="molecule type" value="Genomic_DNA"/>
</dbReference>
<dbReference type="InterPro" id="IPR015424">
    <property type="entry name" value="PyrdxlP-dep_Trfase"/>
</dbReference>
<keyword evidence="7" id="KW-1185">Reference proteome</keyword>
<dbReference type="Gene3D" id="3.90.1150.10">
    <property type="entry name" value="Aspartate Aminotransferase, domain 1"/>
    <property type="match status" value="1"/>
</dbReference>
<reference evidence="6 7" key="1">
    <citation type="journal article" date="2019" name="Int. J. Syst. Evol. Microbiol.">
        <title>The Global Catalogue of Microorganisms (GCM) 10K type strain sequencing project: providing services to taxonomists for standard genome sequencing and annotation.</title>
        <authorList>
            <consortium name="The Broad Institute Genomics Platform"/>
            <consortium name="The Broad Institute Genome Sequencing Center for Infectious Disease"/>
            <person name="Wu L."/>
            <person name="Ma J."/>
        </authorList>
    </citation>
    <scope>NUCLEOTIDE SEQUENCE [LARGE SCALE GENOMIC DNA]</scope>
    <source>
        <strain evidence="6 7">GX26</strain>
    </source>
</reference>
<name>A0ABD5VEZ5_9EURY</name>
<evidence type="ECO:0000256" key="5">
    <source>
        <dbReference type="SAM" id="MobiDB-lite"/>
    </source>
</evidence>
<dbReference type="Gene3D" id="3.40.640.10">
    <property type="entry name" value="Type I PLP-dependent aspartate aminotransferase-like (Major domain)"/>
    <property type="match status" value="1"/>
</dbReference>
<dbReference type="RefSeq" id="WP_336349606.1">
    <property type="nucleotide sequence ID" value="NZ_JAZAQL010000001.1"/>
</dbReference>
<evidence type="ECO:0000256" key="1">
    <source>
        <dbReference type="ARBA" id="ARBA00001933"/>
    </source>
</evidence>
<evidence type="ECO:0000256" key="4">
    <source>
        <dbReference type="ARBA" id="ARBA00022898"/>
    </source>
</evidence>
<dbReference type="Proteomes" id="UP001596395">
    <property type="component" value="Unassembled WGS sequence"/>
</dbReference>
<dbReference type="SUPFAM" id="SSF53383">
    <property type="entry name" value="PLP-dependent transferases"/>
    <property type="match status" value="1"/>
</dbReference>
<dbReference type="InterPro" id="IPR006235">
    <property type="entry name" value="OAc-hSer/O-AcSer_sulfhydrylase"/>
</dbReference>
<keyword evidence="4" id="KW-0663">Pyridoxal phosphate</keyword>
<evidence type="ECO:0000256" key="3">
    <source>
        <dbReference type="ARBA" id="ARBA00022679"/>
    </source>
</evidence>
<comment type="caution">
    <text evidence="6">The sequence shown here is derived from an EMBL/GenBank/DDBJ whole genome shotgun (WGS) entry which is preliminary data.</text>
</comment>
<comment type="cofactor">
    <cofactor evidence="1">
        <name>pyridoxal 5'-phosphate</name>
        <dbReference type="ChEBI" id="CHEBI:597326"/>
    </cofactor>
</comment>
<dbReference type="GO" id="GO:0016740">
    <property type="term" value="F:transferase activity"/>
    <property type="evidence" value="ECO:0007669"/>
    <property type="project" value="UniProtKB-KW"/>
</dbReference>
<comment type="similarity">
    <text evidence="2">Belongs to the trans-sulfuration enzymes family.</text>
</comment>
<sequence>MTEDADADDATGTDAAGTRPGGDPRDGTRFGTRAVHADGPADPATGARAPALHQTTSYEFPDADTAADRYALEDRGHIYSRISNPTTERLEDAIASLHDAPAAVATASGMAALDALTLVLAEAGDTVVCSNDTYGGTTTYLRDTASRRGIDVEFVDTLDVDAYRDAVDDDTAFVHVETVGNPSLVTPDFDAISAVAHEHGVPLVADNTFATPALCNPGDHGVDVVWESTTKWLHGSGTTVGGVVVDTGNFDWRAHDYPEVAGPNPAYPDTDFSEYAPDAPLAAAVRYRSLRSLGDQQSPFDAWQTLQGLQTLELRMNKHCENARIVADYLQEHDDVAWVTHPGLDSHPTHDNASEYLDGGYGGMIAFGLAGSEETPGPAGYAAGKRFCEAVDLASFLANIGDAKTLVIHPASTTHAQLSPAEQADAGVTPDLVRLSVGIEDPADLLADLDAAIASATTDDAATATPATDGGTRGGDGA</sequence>
<keyword evidence="3" id="KW-0808">Transferase</keyword>
<accession>A0ABD5VEZ5</accession>
<dbReference type="Pfam" id="PF01053">
    <property type="entry name" value="Cys_Met_Meta_PP"/>
    <property type="match status" value="1"/>
</dbReference>
<proteinExistence type="inferred from homology"/>
<dbReference type="InterPro" id="IPR000277">
    <property type="entry name" value="Cys/Met-Metab_PyrdxlP-dep_enz"/>
</dbReference>
<dbReference type="InterPro" id="IPR015421">
    <property type="entry name" value="PyrdxlP-dep_Trfase_major"/>
</dbReference>
<dbReference type="PANTHER" id="PTHR43797:SF2">
    <property type="entry name" value="HOMOCYSTEINE_CYSTEINE SYNTHASE"/>
    <property type="match status" value="1"/>
</dbReference>
<feature type="compositionally biased region" description="Low complexity" evidence="5">
    <location>
        <begin position="459"/>
        <end position="470"/>
    </location>
</feature>
<dbReference type="InterPro" id="IPR015422">
    <property type="entry name" value="PyrdxlP-dep_Trfase_small"/>
</dbReference>
<evidence type="ECO:0000256" key="2">
    <source>
        <dbReference type="ARBA" id="ARBA00009077"/>
    </source>
</evidence>
<protein>
    <submittedName>
        <fullName evidence="6">O-acetylhomoserine aminocarboxypropyltransferase/cysteine synthase family protein</fullName>
    </submittedName>
</protein>
<dbReference type="FunFam" id="3.40.640.10:FF:000046">
    <property type="entry name" value="Cystathionine gamma-lyase"/>
    <property type="match status" value="1"/>
</dbReference>
<dbReference type="AlphaFoldDB" id="A0ABD5VEZ5"/>